<dbReference type="Proteomes" id="UP001140562">
    <property type="component" value="Unassembled WGS sequence"/>
</dbReference>
<accession>A0A9W9C183</accession>
<feature type="compositionally biased region" description="Basic and acidic residues" evidence="1">
    <location>
        <begin position="113"/>
        <end position="122"/>
    </location>
</feature>
<name>A0A9W9C183_9PLEO</name>
<evidence type="ECO:0000313" key="3">
    <source>
        <dbReference type="Proteomes" id="UP001140562"/>
    </source>
</evidence>
<proteinExistence type="predicted"/>
<dbReference type="EMBL" id="JAPEUV010000020">
    <property type="protein sequence ID" value="KAJ4339775.1"/>
    <property type="molecule type" value="Genomic_DNA"/>
</dbReference>
<feature type="region of interest" description="Disordered" evidence="1">
    <location>
        <begin position="113"/>
        <end position="132"/>
    </location>
</feature>
<protein>
    <submittedName>
        <fullName evidence="2">Uncharacterized protein</fullName>
    </submittedName>
</protein>
<reference evidence="2" key="1">
    <citation type="submission" date="2022-10" db="EMBL/GenBank/DDBJ databases">
        <title>Tapping the CABI collections for fungal endophytes: first genome assemblies for Collariella, Neodidymelliopsis, Ascochyta clinopodiicola, Didymella pomorum, Didymosphaeria variabile, Neocosmospora piperis and Neocucurbitaria cava.</title>
        <authorList>
            <person name="Hill R."/>
        </authorList>
    </citation>
    <scope>NUCLEOTIDE SEQUENCE</scope>
    <source>
        <strain evidence="2">IMI 360193</strain>
    </source>
</reference>
<evidence type="ECO:0000313" key="2">
    <source>
        <dbReference type="EMBL" id="KAJ4339775.1"/>
    </source>
</evidence>
<sequence length="132" mass="15034">MANLKKQKLSSSTTPNVPHISDLTNLTYEEYKAFDLSSTQQHDLIGEIRAELPLVDAHEVDNWLLDSLAKQLSTCIFPIAKMMHIDPVAMKRMLDTEFRKAYGQDAEASIIERERQRAKRNDSAITMEEGQV</sequence>
<dbReference type="AlphaFoldDB" id="A0A9W9C183"/>
<comment type="caution">
    <text evidence="2">The sequence shown here is derived from an EMBL/GenBank/DDBJ whole genome shotgun (WGS) entry which is preliminary data.</text>
</comment>
<keyword evidence="3" id="KW-1185">Reference proteome</keyword>
<organism evidence="2 3">
    <name type="scientific">Didymella glomerata</name>
    <dbReference type="NCBI Taxonomy" id="749621"/>
    <lineage>
        <taxon>Eukaryota</taxon>
        <taxon>Fungi</taxon>
        <taxon>Dikarya</taxon>
        <taxon>Ascomycota</taxon>
        <taxon>Pezizomycotina</taxon>
        <taxon>Dothideomycetes</taxon>
        <taxon>Pleosporomycetidae</taxon>
        <taxon>Pleosporales</taxon>
        <taxon>Pleosporineae</taxon>
        <taxon>Didymellaceae</taxon>
        <taxon>Didymella</taxon>
    </lineage>
</organism>
<evidence type="ECO:0000256" key="1">
    <source>
        <dbReference type="SAM" id="MobiDB-lite"/>
    </source>
</evidence>
<gene>
    <name evidence="2" type="ORF">N0V87_002975</name>
</gene>
<dbReference type="OrthoDB" id="3687828at2759"/>